<evidence type="ECO:0000313" key="2">
    <source>
        <dbReference type="EMBL" id="KHK63302.1"/>
    </source>
</evidence>
<gene>
    <name evidence="2" type="ORF">JZ00_17685</name>
</gene>
<dbReference type="OrthoDB" id="6998904at2"/>
<dbReference type="EMBL" id="JQGJ01000011">
    <property type="protein sequence ID" value="KHK63302.1"/>
    <property type="molecule type" value="Genomic_DNA"/>
</dbReference>
<keyword evidence="1" id="KW-0472">Membrane</keyword>
<feature type="transmembrane region" description="Helical" evidence="1">
    <location>
        <begin position="104"/>
        <end position="126"/>
    </location>
</feature>
<evidence type="ECO:0000313" key="3">
    <source>
        <dbReference type="Proteomes" id="UP000030949"/>
    </source>
</evidence>
<organism evidence="2 3">
    <name type="scientific">Pseudomonas frederiksbergensis</name>
    <dbReference type="NCBI Taxonomy" id="104087"/>
    <lineage>
        <taxon>Bacteria</taxon>
        <taxon>Pseudomonadati</taxon>
        <taxon>Pseudomonadota</taxon>
        <taxon>Gammaproteobacteria</taxon>
        <taxon>Pseudomonadales</taxon>
        <taxon>Pseudomonadaceae</taxon>
        <taxon>Pseudomonas</taxon>
    </lineage>
</organism>
<evidence type="ECO:0000256" key="1">
    <source>
        <dbReference type="SAM" id="Phobius"/>
    </source>
</evidence>
<dbReference type="Proteomes" id="UP000030949">
    <property type="component" value="Unassembled WGS sequence"/>
</dbReference>
<sequence>MIAAEFWKSWLAFWIMVGPALLTVIGFVFSLYLSHRHLDAMMEALKNSRYIYLWGPAWRGRGWFGGCVLIISIAGMVVWPRAYIRMGDVSPADIENFPPSLKRLLIIKVTMTVISFTGMIVAALLVKFR</sequence>
<accession>A0A0B1Z1M4</accession>
<name>A0A0B1Z1M4_9PSED</name>
<proteinExistence type="predicted"/>
<comment type="caution">
    <text evidence="2">The sequence shown here is derived from an EMBL/GenBank/DDBJ whole genome shotgun (WGS) entry which is preliminary data.</text>
</comment>
<reference evidence="3" key="1">
    <citation type="submission" date="2015-03" db="EMBL/GenBank/DDBJ databases">
        <title>Pseudomonas frederiksbergensis hydrocarbon degrader.</title>
        <authorList>
            <person name="Brown L.M."/>
            <person name="Ruiz O.N."/>
            <person name="Mueller S."/>
            <person name="Gunasekera T.S."/>
        </authorList>
    </citation>
    <scope>NUCLEOTIDE SEQUENCE [LARGE SCALE GENOMIC DNA]</scope>
    <source>
        <strain evidence="3">SI8</strain>
    </source>
</reference>
<feature type="transmembrane region" description="Helical" evidence="1">
    <location>
        <begin position="63"/>
        <end position="84"/>
    </location>
</feature>
<evidence type="ECO:0008006" key="4">
    <source>
        <dbReference type="Google" id="ProtNLM"/>
    </source>
</evidence>
<dbReference type="AlphaFoldDB" id="A0A0B1Z1M4"/>
<keyword evidence="1" id="KW-0812">Transmembrane</keyword>
<protein>
    <recommendedName>
        <fullName evidence="4">Transmembrane protein</fullName>
    </recommendedName>
</protein>
<feature type="transmembrane region" description="Helical" evidence="1">
    <location>
        <begin position="12"/>
        <end position="33"/>
    </location>
</feature>
<keyword evidence="1" id="KW-1133">Transmembrane helix</keyword>
<dbReference type="RefSeq" id="WP_039592587.1">
    <property type="nucleotide sequence ID" value="NZ_CP142104.1"/>
</dbReference>